<gene>
    <name evidence="3" type="ORF">SAMN04488103_10883</name>
</gene>
<dbReference type="STRING" id="933059.SAMN04488103_10883"/>
<evidence type="ECO:0000313" key="3">
    <source>
        <dbReference type="EMBL" id="SEN83354.1"/>
    </source>
</evidence>
<feature type="domain" description="DUF883" evidence="2">
    <location>
        <begin position="63"/>
        <end position="92"/>
    </location>
</feature>
<dbReference type="EMBL" id="FOCE01000008">
    <property type="protein sequence ID" value="SEN83354.1"/>
    <property type="molecule type" value="Genomic_DNA"/>
</dbReference>
<evidence type="ECO:0000256" key="1">
    <source>
        <dbReference type="SAM" id="Phobius"/>
    </source>
</evidence>
<evidence type="ECO:0000259" key="2">
    <source>
        <dbReference type="Pfam" id="PF19029"/>
    </source>
</evidence>
<proteinExistence type="predicted"/>
<evidence type="ECO:0000313" key="4">
    <source>
        <dbReference type="Proteomes" id="UP000198761"/>
    </source>
</evidence>
<name>A0A1H8JRH6_9RHOB</name>
<protein>
    <submittedName>
        <fullName evidence="3">Membrane-anchored ribosome-binding protein, inhibits growth in stationary phase, ElaB/YqjD/DUF883 family</fullName>
    </submittedName>
</protein>
<feature type="transmembrane region" description="Helical" evidence="1">
    <location>
        <begin position="72"/>
        <end position="90"/>
    </location>
</feature>
<accession>A0A1H8JRH6</accession>
<keyword evidence="4" id="KW-1185">Reference proteome</keyword>
<keyword evidence="1" id="KW-0472">Membrane</keyword>
<dbReference type="InterPro" id="IPR043605">
    <property type="entry name" value="DUF883_C"/>
</dbReference>
<sequence>MPNKIETAADTLETQLAHMKAELSRLAEQMVAMGKQDGAALSAAAREQAETLRAKGAAGLAGAEGAVKDHPLKAVGIAAALGLLFGLILGRR</sequence>
<dbReference type="Proteomes" id="UP000198761">
    <property type="component" value="Unassembled WGS sequence"/>
</dbReference>
<dbReference type="Pfam" id="PF19029">
    <property type="entry name" value="DUF883_C"/>
    <property type="match status" value="1"/>
</dbReference>
<keyword evidence="1" id="KW-0812">Transmembrane</keyword>
<reference evidence="3 4" key="1">
    <citation type="submission" date="2016-10" db="EMBL/GenBank/DDBJ databases">
        <authorList>
            <person name="de Groot N.N."/>
        </authorList>
    </citation>
    <scope>NUCLEOTIDE SEQUENCE [LARGE SCALE GENOMIC DNA]</scope>
    <source>
        <strain evidence="3 4">DSM 3857</strain>
    </source>
</reference>
<dbReference type="RefSeq" id="WP_091302375.1">
    <property type="nucleotide sequence ID" value="NZ_FOCE01000008.1"/>
</dbReference>
<organism evidence="3 4">
    <name type="scientific">Gemmobacter aquatilis</name>
    <dbReference type="NCBI Taxonomy" id="933059"/>
    <lineage>
        <taxon>Bacteria</taxon>
        <taxon>Pseudomonadati</taxon>
        <taxon>Pseudomonadota</taxon>
        <taxon>Alphaproteobacteria</taxon>
        <taxon>Rhodobacterales</taxon>
        <taxon>Paracoccaceae</taxon>
        <taxon>Gemmobacter</taxon>
    </lineage>
</organism>
<keyword evidence="1" id="KW-1133">Transmembrane helix</keyword>
<dbReference type="AlphaFoldDB" id="A0A1H8JRH6"/>